<keyword evidence="2" id="KW-0378">Hydrolase</keyword>
<feature type="region of interest" description="Disordered" evidence="9">
    <location>
        <begin position="534"/>
        <end position="555"/>
    </location>
</feature>
<dbReference type="Pfam" id="PF03538">
    <property type="entry name" value="VRP1"/>
    <property type="match status" value="1"/>
</dbReference>
<gene>
    <name evidence="14" type="ORF">J3U87_25100</name>
</gene>
<feature type="domain" description="Neuraminidase-like" evidence="12">
    <location>
        <begin position="1393"/>
        <end position="1518"/>
    </location>
</feature>
<dbReference type="SUPFAM" id="SSF110296">
    <property type="entry name" value="Oligoxyloglucan reducing end-specific cellobiohydrolase"/>
    <property type="match status" value="2"/>
</dbReference>
<evidence type="ECO:0000256" key="3">
    <source>
        <dbReference type="ARBA" id="ARBA00023026"/>
    </source>
</evidence>
<evidence type="ECO:0000259" key="10">
    <source>
        <dbReference type="Pfam" id="PF15711"/>
    </source>
</evidence>
<dbReference type="InterPro" id="IPR052025">
    <property type="entry name" value="Xyloglucanase_GH74"/>
</dbReference>
<proteinExistence type="inferred from homology"/>
<keyword evidence="4" id="KW-0119">Carbohydrate metabolism</keyword>
<dbReference type="KEGG" id="scor:J3U87_25100"/>
<dbReference type="InterPro" id="IPR015943">
    <property type="entry name" value="WD40/YVTN_repeat-like_dom_sf"/>
</dbReference>
<dbReference type="Gene3D" id="2.130.10.10">
    <property type="entry name" value="YVTN repeat-like/Quinoprotein amine dehydrogenase"/>
    <property type="match status" value="5"/>
</dbReference>
<dbReference type="Pfam" id="PF15711">
    <property type="entry name" value="ILEI"/>
    <property type="match status" value="1"/>
</dbReference>
<dbReference type="PANTHER" id="PTHR43739">
    <property type="entry name" value="XYLOGLUCANASE (EUROFUNG)"/>
    <property type="match status" value="1"/>
</dbReference>
<dbReference type="GO" id="GO:0010411">
    <property type="term" value="P:xyloglucan metabolic process"/>
    <property type="evidence" value="ECO:0007669"/>
    <property type="project" value="TreeGrafter"/>
</dbReference>
<dbReference type="InterPro" id="IPR036278">
    <property type="entry name" value="Sialidase_sf"/>
</dbReference>
<evidence type="ECO:0000256" key="8">
    <source>
        <dbReference type="SAM" id="Coils"/>
    </source>
</evidence>
<keyword evidence="6" id="KW-0624">Polysaccharide degradation</keyword>
<keyword evidence="8" id="KW-0175">Coiled coil</keyword>
<evidence type="ECO:0000256" key="7">
    <source>
        <dbReference type="ARBA" id="ARBA00037986"/>
    </source>
</evidence>
<evidence type="ECO:0000313" key="14">
    <source>
        <dbReference type="EMBL" id="QTD48874.1"/>
    </source>
</evidence>
<feature type="domain" description="ILEI/PANDER" evidence="10">
    <location>
        <begin position="298"/>
        <end position="400"/>
    </location>
</feature>
<dbReference type="InterPro" id="IPR046839">
    <property type="entry name" value="ABC_toxin_N"/>
</dbReference>
<evidence type="ECO:0000259" key="12">
    <source>
        <dbReference type="Pfam" id="PF18413"/>
    </source>
</evidence>
<dbReference type="CDD" id="cd15482">
    <property type="entry name" value="Sialidase_non-viral"/>
    <property type="match status" value="2"/>
</dbReference>
<comment type="similarity">
    <text evidence="7">Belongs to the glycosyl hydrolase 74 family.</text>
</comment>
<dbReference type="InterPro" id="IPR039477">
    <property type="entry name" value="ILEI/PANDER_dom"/>
</dbReference>
<dbReference type="GO" id="GO:0000272">
    <property type="term" value="P:polysaccharide catabolic process"/>
    <property type="evidence" value="ECO:0007669"/>
    <property type="project" value="UniProtKB-KW"/>
</dbReference>
<evidence type="ECO:0008006" key="16">
    <source>
        <dbReference type="Google" id="ProtNLM"/>
    </source>
</evidence>
<evidence type="ECO:0000256" key="1">
    <source>
        <dbReference type="ARBA" id="ARBA00022729"/>
    </source>
</evidence>
<keyword evidence="1" id="KW-0732">Signal</keyword>
<evidence type="ECO:0000256" key="2">
    <source>
        <dbReference type="ARBA" id="ARBA00022801"/>
    </source>
</evidence>
<feature type="domain" description="ABC toxin N-terminal" evidence="13">
    <location>
        <begin position="1240"/>
        <end position="1354"/>
    </location>
</feature>
<evidence type="ECO:0000256" key="9">
    <source>
        <dbReference type="SAM" id="MobiDB-lite"/>
    </source>
</evidence>
<evidence type="ECO:0000256" key="5">
    <source>
        <dbReference type="ARBA" id="ARBA00023295"/>
    </source>
</evidence>
<dbReference type="RefSeq" id="WP_237378524.1">
    <property type="nucleotide sequence ID" value="NZ_CP071793.1"/>
</dbReference>
<name>A0A8A4TI51_SULCO</name>
<protein>
    <recommendedName>
        <fullName evidence="16">Virulence plasmid A protein</fullName>
    </recommendedName>
</protein>
<dbReference type="Pfam" id="PF18413">
    <property type="entry name" value="Neuraminidase"/>
    <property type="match status" value="1"/>
</dbReference>
<reference evidence="14" key="1">
    <citation type="submission" date="2021-03" db="EMBL/GenBank/DDBJ databases">
        <title>Acanthopleuribacteraceae sp. M133.</title>
        <authorList>
            <person name="Wang G."/>
        </authorList>
    </citation>
    <scope>NUCLEOTIDE SEQUENCE</scope>
    <source>
        <strain evidence="14">M133</strain>
    </source>
</reference>
<accession>A0A8A4TI51</accession>
<dbReference type="Proteomes" id="UP000663929">
    <property type="component" value="Chromosome"/>
</dbReference>
<dbReference type="InterPro" id="IPR018003">
    <property type="entry name" value="Insecticidal_toxin/plasmid_vir"/>
</dbReference>
<feature type="coiled-coil region" evidence="8">
    <location>
        <begin position="2966"/>
        <end position="2993"/>
    </location>
</feature>
<dbReference type="PANTHER" id="PTHR43739:SF2">
    <property type="entry name" value="OLIGOXYLOGLUCAN-REDUCING END-SPECIFIC XYLOGLUCANASE-RELATED"/>
    <property type="match status" value="1"/>
</dbReference>
<dbReference type="GO" id="GO:0016798">
    <property type="term" value="F:hydrolase activity, acting on glycosyl bonds"/>
    <property type="evidence" value="ECO:0007669"/>
    <property type="project" value="UniProtKB-KW"/>
</dbReference>
<sequence length="3549" mass="387868">MAVKQSDPKITEHGNGQAHHRLTPTYETLFGSTDFYSVEDWRSVFSPAAYLVALLNTQQKYIAPSSGSGSLYRRRPDLWTLPLDERHTDVMVSKLEIVNEVLQKQLKNPDLAKRSYPFNLPYNAPLDQVGASLGQAGSSLPRLRRDLAIPHVDMDQVAMAREALNLSPQQWALVSTPLDETNPVDVQKLYGYYGLPVPNSPSPGDLTSKLSRLGTFLQQTDLSRDQLQALLFQDLSDAELHPSRGKPENAGFFINRGSGDPLGLGPGSLSIKAVSDTSSGTAAITLDGEQVCGGTQHGMFVAVIDPASGALRSTRRYDLYDYAFDHNDGPDLSHVMELLVNDIEALPRGTVVVVTLGDYGTENVLFFKENVSEVMVTLGSTQIFNLKKGDSWALIGVKGGKALYETVPSQQLATASANLSYANGALTQVTFERLDRIHRFIRLAHALGWSFADLDWALRTAGLIVNADQTVDTGAPVISDAALPFLAWLRGLQRTRGLSIGQACALIGTLKNFGTKSGPAFFQQVFNGPDVKNPPKWSDDPTWTVPQPGGADPSPADRAIQNALAAALKLSQDDLLAIARLLAAKEQTTALKLDPQTLAIFYRLSLLSQLTNLSLEESLTGAVLMGDPTAGLMDYLNFNGQSLQGSQLRIVDPANPTHILVDGTVIQSKVAPNPKSQTVTITIATSDSHQLGLVAKQQNRMLVFESLAIDKEKTTITGQNVNRFCSIDLSGSGGDPLASKNGAEAMWTMQALTEFVTWQASTPFSMPQLQFILRGYSEDPTVQNEVLGADAVTNFKAGLTVAIEKTLLTPKAFFHAVKNELQEALSSVLQNETLIGNLVGDAGFKKEVIDASGGALTPGASNAQVIAYVAAQFQGALPHATSQAESMAGDLYAQFQKVGPPFIDADAIVAFSGESGNRDAVEAAIVAVFTQTMAALLGLSGSSPDHLSFRTSLFLFAEVQRRNERPQKGDDLTTGIVGTLNRYQALQQKTFTEHLAALYHLATPMAAVLQDWADLNLENMVDWQTHPKPPEPSLLGFLVGLVREAGATADPRKQAALGTTVLETLRKLQQAAMLVTGLSLSPAEARFFKHDYQPTATYPISLASVETMQQFANLVHDFQDTQNNLLGILANTTDVPDIAALATLTGWSPGWIDTLNDVLFSPAGSPRHQYTVAEIALMQRYVTTARQLGVDLTTLVQLRQTDYATATPTAVGGLADALWAGLQKRGRANSDAVVKVQNQLNEALRDRLVPLAMAQTGVSTPRALYEYLLLDVEVSGVVETSCVKEAIGAVQLYIYRCLNHLEPGVTVDPGLNELWEWMHAYRTWQANREVFFYPENYIQPELRKDKTALFTKLEQDLRQVDMTNPDNVTAAFQEYMNGFAEVAQLDIVGAAAHSSVTDGMVTKQLCLIGRTASQPEHYYYRVATFERAPNSDQYSPADWGQWQKMNVHLQPILHHSSQADNIKISGLTPIYAFGKWYLFWVEKQKSGQDSQKNSIYTYKIQYSHMDFHRRWVAAQTLEKLEDSDLGTGWSGRVFPVYFYSVKTLYVCLTDFQKNGSNKMFSISESELFSGGIASKYMWPAYPKWLDLPGELQDSTATLWCKGLYGHSWPSPTQSVSQWFSVGPTQKPTTLCGNLSVQAGVGVFIDGTLMENTSFPPYSCNHLCLVKDQAYFNGSMIGRVTPAKTKGAPIQVPGISEEFAGQVQEQVAQNGALTFDQIQAIYENGKDKVVADFGRGGFALANKQKPEIQIFGQPNWSLAAFSGSEYLFVPRPLPGHGVALQTHRLNSTAIRTLSELLHQPDGLDALLSIRAQRAAEIPLDPASIDPNSVPQGSYPSNQIDFTLDSAMSNYYWELFFHVPFLVANELHTHQHFSEARNWYQYIFNPTVPQPDWDLGDEDGNPNDRYWRFLGLRSWRNTSLETELFEGPIQELLKDSSDPTQLNQSDIDPYDPQDIAKYRPIAYQKSVVMHYVDNLLAWGDMLFRENTRETLAEAEMLYVAAYDLLGRKPQDLGPQPTHPIRDPGSDSAMQQYLEGKAVNAVFRDGVTLVVGTGIGDADRRGQGLWISKDEGSTWRQVTRVARNATQNVAKPDQALIGSIFAFDGNLYAATTAAKQPAIASKGLWCSSDGGDSWAQVTKLKNGDVLSHFVHDGTLFIGTKNNGLWSLNGGSWSQVTRVTGVTNPKQAEIDVIHRIGDVTFVGTQGEGLWVSSDDGASWGVVLEVEGHPRNAAHEPYEAQINVIYDVSNRIYVGTTTMGLWLSTDMGTSWRQVVGTENLHITAVFSSGSHDFAGTLGDGVLRSGEQGKPWQVVMQAKGTGTQKSGISSIYGIGNTVLVGTDGYRTGLWITKNAGDTWQRVSEVEDVAAPKETDIDRLYAVGSAIYAATSQGLWESDDGGQTWIALVPRQQGMQVRTFLATEHAHYFGTGTRGLWMKPAPGANQDPIHDFNYGSIAPQWWQFPIPGEDPIEAVLEVGETLFAGLGKDAHGSTGNGLWISKDLGLSWNQVTKVSGLNLPKDASIRSMYLFLNIVWVVSDMGLWFSRDFGATWSWDSKFEDKVIHSIHGSGTTLFVGTAAHGLWYMNPGEQFKQVTNVAHAGGPENAMVSRIISSGKIMCVSSTIGGWWISVDHGATWTSTSYLEQNVVTCAIVGDTVFAGTGEGNAKILKSTDGGKTWSVPFNPSSGAYKWVIEIEGFDGGILAAMEDGTALIKSVDQGETWKKVWPIGAPSTVGMVSAIFSSNNTLYLGLSRYPHGLYVSHDFGEHWEEVDNPNLGSQNIVDFHAIGSSVFAQTEAGLWVTKDNGATWQSVFPPEGRNFDISTLFVSDDSILVGTEQHGLWIQDYLDPFGIPRNQQFLAYWDTVQQRLYNLRHGLDIEGRKDVLPLFQPPIDPMALVAAGAAGEGVDQVLSAHNAVIPFYRFTVMAGQAKAVAQTVVSLGQTLLGALEKKDAEKLARLYNSNQQNILDLTQATKQDQVQAAEQNLQALQAGLQGALARQSHYQELIAKGYSAGETAQIALQGVSIALLTAGQIPKGLAIAGYLMPTIFGVADGGFKPGDAIASAGQVLEGVGNALGSASGLAGTISTFQRRGEDWQLQLSLATHDVRQISLQILAAQYQKRLAEQEVALLQKNIEQNQKVAEFYKDKFTNGQLYQWYIGKVAGLYFQAYQLAHDIAVQAENAWKFEHIGRVDNPTSAGFIKPGYWNGLHQGLLAGESLMLDLQRMEKAYNDQHERRLEISKTISLAALDPKALLDLVNGGSCVFDLAELDFDFDFPGHFSRQIKTLSISIPAVLGPYQNIHATLTQLSNRIVTADDTDGEIAVKSLWGAGSGTTEPNQALKVDVRPSQQVALTRGIDDSGLFTLNFNDERYLPFEGTGAVSSWLLEMPKPENPFDFSQITDVVIQVKYTAMAGNRAFKAFVRNNRPAFNGASLFSLAQLPGWRAFIQPKGAKPLSITVDPSRFRPNMTSCEIKGLALWLDGKPSKSLSLTLDAGQTPLDFSFSADQRLVTRTKQSLSVAKPTQWTLAVTPGSDLEQIENILLGIQFTDTSKSTT</sequence>
<dbReference type="EMBL" id="CP071793">
    <property type="protein sequence ID" value="QTD48874.1"/>
    <property type="molecule type" value="Genomic_DNA"/>
</dbReference>
<evidence type="ECO:0000313" key="15">
    <source>
        <dbReference type="Proteomes" id="UP000663929"/>
    </source>
</evidence>
<dbReference type="InterPro" id="IPR040840">
    <property type="entry name" value="TcA_TcB_BD"/>
</dbReference>
<dbReference type="Pfam" id="PF20220">
    <property type="entry name" value="ABC_toxin_N"/>
    <property type="match status" value="1"/>
</dbReference>
<evidence type="ECO:0000259" key="13">
    <source>
        <dbReference type="Pfam" id="PF20220"/>
    </source>
</evidence>
<feature type="domain" description="Tc toxin complex TcA C-terminal TcB-binding" evidence="11">
    <location>
        <begin position="3107"/>
        <end position="3405"/>
    </location>
</feature>
<dbReference type="SUPFAM" id="SSF50939">
    <property type="entry name" value="Sialidases"/>
    <property type="match status" value="1"/>
</dbReference>
<keyword evidence="3" id="KW-0843">Virulence</keyword>
<dbReference type="Pfam" id="PF18276">
    <property type="entry name" value="TcA_TcB_BD"/>
    <property type="match status" value="1"/>
</dbReference>
<dbReference type="PROSITE" id="PS52031">
    <property type="entry name" value="GG_LECTIN"/>
    <property type="match status" value="1"/>
</dbReference>
<organism evidence="14 15">
    <name type="scientific">Sulfidibacter corallicola</name>
    <dbReference type="NCBI Taxonomy" id="2818388"/>
    <lineage>
        <taxon>Bacteria</taxon>
        <taxon>Pseudomonadati</taxon>
        <taxon>Acidobacteriota</taxon>
        <taxon>Holophagae</taxon>
        <taxon>Acanthopleuribacterales</taxon>
        <taxon>Acanthopleuribacteraceae</taxon>
        <taxon>Sulfidibacter</taxon>
    </lineage>
</organism>
<keyword evidence="5" id="KW-0326">Glycosidase</keyword>
<evidence type="ECO:0000259" key="11">
    <source>
        <dbReference type="Pfam" id="PF18276"/>
    </source>
</evidence>
<keyword evidence="15" id="KW-1185">Reference proteome</keyword>
<evidence type="ECO:0000256" key="4">
    <source>
        <dbReference type="ARBA" id="ARBA00023277"/>
    </source>
</evidence>
<dbReference type="InterPro" id="IPR041079">
    <property type="entry name" value="Neuraminidase-like"/>
</dbReference>
<evidence type="ECO:0000256" key="6">
    <source>
        <dbReference type="ARBA" id="ARBA00023326"/>
    </source>
</evidence>